<evidence type="ECO:0000259" key="3">
    <source>
        <dbReference type="Pfam" id="PF12696"/>
    </source>
</evidence>
<dbReference type="RefSeq" id="WP_377413022.1">
    <property type="nucleotide sequence ID" value="NZ_JBHSRS010000017.1"/>
</dbReference>
<dbReference type="Pfam" id="PF01935">
    <property type="entry name" value="DUF87"/>
    <property type="match status" value="1"/>
</dbReference>
<sequence>MAEKRFEQLLRPAFEARAAVGWGIAAVWMFICAVLVNAPRATLLASAGLAVVMASWRMFGAQRLLKYKLSLSGKEVVIMQTTDLQKAMPKLGENLWLGWGYRWEPRHTQRAYEVLKRDLDDVYPPLWWLKWMGKTKDPRKAKGLPWVHGLDMKESDVLLPFESLKGHCAIIATTGAIKTRLAALVIFQLALRGDCVIVIDPKGDRDLREICRQAAVLAGHPERFLMLHPAFASESVRLDLVKNWDQVSQVASRITMVLGSQESDNFKEFCWMAVHRITNGMKYIGRRVSLYNLKTSMESRVSVEKLTEQALRKFFKEECPQLLESIEKEINASNAAGKRPVSKNAVETNSPELSAMIKVFLSEVPESQDEATLKGLPSKPEEVRGLVAILEANKEWFGKMIVSITPLLTKLTTDDLRGLLSPDYEDINDTRPIMDGKRLVEGNHIFYMGTDTLADESVGKAMSTMALAELSSVAAEIYNHGVASKDDGSQPRRVHVVVDEWRDAACEPMIQQANKGRGAGFFIWALGQTFSDLVDKFGGNTARARTFIGNMNNLIVGATQDPDTMNLIIDKLGETSIIVKSQSTGMGSKTEDVGLEFSANQSESISEKTVEIFPRSLLPQLQDLHYIGFFNRGELIKGRIPVIVQNKSVTK</sequence>
<protein>
    <submittedName>
        <fullName evidence="4">Conjugative transfer system coupling protein TraD</fullName>
    </submittedName>
</protein>
<name>A0ABW1TWF0_9BURK</name>
<dbReference type="CDD" id="cd01127">
    <property type="entry name" value="TrwB_TraG_TraD_VirD4"/>
    <property type="match status" value="2"/>
</dbReference>
<dbReference type="InterPro" id="IPR002789">
    <property type="entry name" value="HerA_central"/>
</dbReference>
<feature type="domain" description="TraD/TraG TraM recognition site" evidence="3">
    <location>
        <begin position="493"/>
        <end position="621"/>
    </location>
</feature>
<dbReference type="InterPro" id="IPR022458">
    <property type="entry name" value="Conjugative_coupling_TraG/TraD"/>
</dbReference>
<dbReference type="Pfam" id="PF12696">
    <property type="entry name" value="TraG-D_C"/>
    <property type="match status" value="1"/>
</dbReference>
<feature type="domain" description="Helicase HerA central" evidence="2">
    <location>
        <begin position="151"/>
        <end position="204"/>
    </location>
</feature>
<keyword evidence="1" id="KW-0472">Membrane</keyword>
<reference evidence="5" key="1">
    <citation type="journal article" date="2019" name="Int. J. Syst. Evol. Microbiol.">
        <title>The Global Catalogue of Microorganisms (GCM) 10K type strain sequencing project: providing services to taxonomists for standard genome sequencing and annotation.</title>
        <authorList>
            <consortium name="The Broad Institute Genomics Platform"/>
            <consortium name="The Broad Institute Genome Sequencing Center for Infectious Disease"/>
            <person name="Wu L."/>
            <person name="Ma J."/>
        </authorList>
    </citation>
    <scope>NUCLEOTIDE SEQUENCE [LARGE SCALE GENOMIC DNA]</scope>
    <source>
        <strain evidence="5">CCUG 39402</strain>
    </source>
</reference>
<dbReference type="EMBL" id="JBHSRS010000017">
    <property type="protein sequence ID" value="MFC6281210.1"/>
    <property type="molecule type" value="Genomic_DNA"/>
</dbReference>
<keyword evidence="5" id="KW-1185">Reference proteome</keyword>
<dbReference type="Gene3D" id="3.40.50.300">
    <property type="entry name" value="P-loop containing nucleotide triphosphate hydrolases"/>
    <property type="match status" value="2"/>
</dbReference>
<dbReference type="InterPro" id="IPR027417">
    <property type="entry name" value="P-loop_NTPase"/>
</dbReference>
<feature type="transmembrane region" description="Helical" evidence="1">
    <location>
        <begin position="20"/>
        <end position="36"/>
    </location>
</feature>
<keyword evidence="1" id="KW-1133">Transmembrane helix</keyword>
<evidence type="ECO:0000313" key="4">
    <source>
        <dbReference type="EMBL" id="MFC6281210.1"/>
    </source>
</evidence>
<dbReference type="NCBIfam" id="TIGR03743">
    <property type="entry name" value="SXT_TraD"/>
    <property type="match status" value="1"/>
</dbReference>
<evidence type="ECO:0000256" key="1">
    <source>
        <dbReference type="SAM" id="Phobius"/>
    </source>
</evidence>
<gene>
    <name evidence="4" type="primary">traD</name>
    <name evidence="4" type="ORF">ACFQND_08215</name>
</gene>
<evidence type="ECO:0000313" key="5">
    <source>
        <dbReference type="Proteomes" id="UP001596270"/>
    </source>
</evidence>
<dbReference type="Proteomes" id="UP001596270">
    <property type="component" value="Unassembled WGS sequence"/>
</dbReference>
<proteinExistence type="predicted"/>
<accession>A0ABW1TWF0</accession>
<evidence type="ECO:0000259" key="2">
    <source>
        <dbReference type="Pfam" id="PF01935"/>
    </source>
</evidence>
<dbReference type="SUPFAM" id="SSF52540">
    <property type="entry name" value="P-loop containing nucleoside triphosphate hydrolases"/>
    <property type="match status" value="1"/>
</dbReference>
<keyword evidence="1" id="KW-0812">Transmembrane</keyword>
<organism evidence="4 5">
    <name type="scientific">Polaromonas aquatica</name>
    <dbReference type="NCBI Taxonomy" id="332657"/>
    <lineage>
        <taxon>Bacteria</taxon>
        <taxon>Pseudomonadati</taxon>
        <taxon>Pseudomonadota</taxon>
        <taxon>Betaproteobacteria</taxon>
        <taxon>Burkholderiales</taxon>
        <taxon>Comamonadaceae</taxon>
        <taxon>Polaromonas</taxon>
    </lineage>
</organism>
<dbReference type="InterPro" id="IPR032689">
    <property type="entry name" value="TraG-D_C"/>
</dbReference>
<comment type="caution">
    <text evidence="4">The sequence shown here is derived from an EMBL/GenBank/DDBJ whole genome shotgun (WGS) entry which is preliminary data.</text>
</comment>